<keyword evidence="6" id="KW-0547">Nucleotide-binding</keyword>
<proteinExistence type="inferred from homology"/>
<comment type="cofactor">
    <cofactor evidence="1">
        <name>Mg(2+)</name>
        <dbReference type="ChEBI" id="CHEBI:18420"/>
    </cofactor>
</comment>
<reference evidence="13" key="1">
    <citation type="submission" date="2019-11" db="EMBL/GenBank/DDBJ databases">
        <authorList>
            <person name="Feng L."/>
        </authorList>
    </citation>
    <scope>NUCLEOTIDE SEQUENCE</scope>
    <source>
        <strain evidence="13">AcaccaeLFYP115</strain>
    </source>
</reference>
<dbReference type="Pfam" id="PF01743">
    <property type="entry name" value="PolyA_pol"/>
    <property type="match status" value="1"/>
</dbReference>
<dbReference type="GO" id="GO:0000049">
    <property type="term" value="F:tRNA binding"/>
    <property type="evidence" value="ECO:0007669"/>
    <property type="project" value="TreeGrafter"/>
</dbReference>
<feature type="domain" description="tRNA nucleotidyltransferase/poly(A) polymerase RNA and SrmB- binding" evidence="11">
    <location>
        <begin position="171"/>
        <end position="232"/>
    </location>
</feature>
<dbReference type="NCBIfam" id="TIGR00277">
    <property type="entry name" value="HDIG"/>
    <property type="match status" value="1"/>
</dbReference>
<evidence type="ECO:0000256" key="3">
    <source>
        <dbReference type="ARBA" id="ARBA00022694"/>
    </source>
</evidence>
<dbReference type="GO" id="GO:0008033">
    <property type="term" value="P:tRNA processing"/>
    <property type="evidence" value="ECO:0007669"/>
    <property type="project" value="UniProtKB-KW"/>
</dbReference>
<keyword evidence="4 13" id="KW-0548">Nucleotidyltransferase</keyword>
<evidence type="ECO:0000256" key="1">
    <source>
        <dbReference type="ARBA" id="ARBA00001946"/>
    </source>
</evidence>
<feature type="domain" description="Poly A polymerase head" evidence="10">
    <location>
        <begin position="24"/>
        <end position="144"/>
    </location>
</feature>
<dbReference type="EC" id="2.7.7.72" evidence="13"/>
<evidence type="ECO:0000256" key="4">
    <source>
        <dbReference type="ARBA" id="ARBA00022695"/>
    </source>
</evidence>
<dbReference type="Gene3D" id="3.30.460.10">
    <property type="entry name" value="Beta Polymerase, domain 2"/>
    <property type="match status" value="1"/>
</dbReference>
<dbReference type="PANTHER" id="PTHR46173:SF1">
    <property type="entry name" value="CCA TRNA NUCLEOTIDYLTRANSFERASE 1, MITOCHONDRIAL"/>
    <property type="match status" value="1"/>
</dbReference>
<dbReference type="AlphaFoldDB" id="A0A6N2VIM6"/>
<dbReference type="Gene3D" id="1.10.3090.10">
    <property type="entry name" value="cca-adding enzyme, domain 2"/>
    <property type="match status" value="1"/>
</dbReference>
<keyword evidence="2 9" id="KW-0808">Transferase</keyword>
<evidence type="ECO:0000313" key="13">
    <source>
        <dbReference type="EMBL" id="VYT30204.1"/>
    </source>
</evidence>
<dbReference type="InterPro" id="IPR006675">
    <property type="entry name" value="HDIG_dom"/>
</dbReference>
<evidence type="ECO:0000259" key="10">
    <source>
        <dbReference type="Pfam" id="PF01743"/>
    </source>
</evidence>
<name>A0A6N2VIM6_9FIRM</name>
<dbReference type="InterPro" id="IPR032810">
    <property type="entry name" value="CCA-adding_enz_C"/>
</dbReference>
<keyword evidence="3" id="KW-0819">tRNA processing</keyword>
<protein>
    <submittedName>
        <fullName evidence="13">CCA-adding enzyme</fullName>
        <ecNumber evidence="13">2.7.7.72</ecNumber>
    </submittedName>
</protein>
<dbReference type="CDD" id="cd05398">
    <property type="entry name" value="NT_ClassII-CCAase"/>
    <property type="match status" value="1"/>
</dbReference>
<dbReference type="InterPro" id="IPR050264">
    <property type="entry name" value="Bact_CCA-adding_enz_type3_sf"/>
</dbReference>
<evidence type="ECO:0000256" key="2">
    <source>
        <dbReference type="ARBA" id="ARBA00022679"/>
    </source>
</evidence>
<evidence type="ECO:0000259" key="11">
    <source>
        <dbReference type="Pfam" id="PF12627"/>
    </source>
</evidence>
<dbReference type="Gene3D" id="1.10.246.80">
    <property type="match status" value="1"/>
</dbReference>
<keyword evidence="7" id="KW-0460">Magnesium</keyword>
<dbReference type="GO" id="GO:0000166">
    <property type="term" value="F:nucleotide binding"/>
    <property type="evidence" value="ECO:0007669"/>
    <property type="project" value="UniProtKB-KW"/>
</dbReference>
<dbReference type="RefSeq" id="WP_006567486.1">
    <property type="nucleotide sequence ID" value="NZ_BAABZP010000001.1"/>
</dbReference>
<feature type="domain" description="CCA-adding enzyme C-terminal" evidence="12">
    <location>
        <begin position="295"/>
        <end position="441"/>
    </location>
</feature>
<dbReference type="InterPro" id="IPR002646">
    <property type="entry name" value="PolA_pol_head_dom"/>
</dbReference>
<dbReference type="GO" id="GO:0046872">
    <property type="term" value="F:metal ion binding"/>
    <property type="evidence" value="ECO:0007669"/>
    <property type="project" value="UniProtKB-KW"/>
</dbReference>
<dbReference type="SUPFAM" id="SSF81891">
    <property type="entry name" value="Poly A polymerase C-terminal region-like"/>
    <property type="match status" value="1"/>
</dbReference>
<dbReference type="Pfam" id="PF13735">
    <property type="entry name" value="tRNA_NucTran2_2"/>
    <property type="match status" value="1"/>
</dbReference>
<dbReference type="EMBL" id="CACRSQ010000007">
    <property type="protein sequence ID" value="VYT30204.1"/>
    <property type="molecule type" value="Genomic_DNA"/>
</dbReference>
<comment type="similarity">
    <text evidence="9">Belongs to the tRNA nucleotidyltransferase/poly(A) polymerase family.</text>
</comment>
<dbReference type="GO" id="GO:0004810">
    <property type="term" value="F:CCA tRNA nucleotidyltransferase activity"/>
    <property type="evidence" value="ECO:0007669"/>
    <property type="project" value="UniProtKB-EC"/>
</dbReference>
<dbReference type="Pfam" id="PF12627">
    <property type="entry name" value="PolyA_pol_RNAbd"/>
    <property type="match status" value="1"/>
</dbReference>
<keyword evidence="8 9" id="KW-0694">RNA-binding</keyword>
<sequence>MFKIEIPEKAKQIINQLEQAGYEAYVVGGPVRDCILGKCPTDWDITTSASPYQVKEIFSYTIDTGIAHGTVTVMMGKEPFEVTTYRVDGEYRDHRRPEEVCFTKSLKEDLLRRDFTINAMAYNDRDGLTDYYGGVEDLKKKTIRCVGDARRRFDEDALRILRALRFQAQLGFVIEEETKQAIQKQAKFLKDISAERIQTELTKLLLSDHPETILDAYDLGVTKVVLPEFDRMMETPQNNPHHCYNVGVHTVEALKNTEPDHILRWTMLLHDVGKPEARVEGKIKDSFQGHNTIGEEVSRKILKRLKFDNQTIKQVTRLVYWHDVRFGSLDEVSKKTVRRWASRISVPLFEKLLKVQQADISAQSTFMQEEKQQILDRTRLLFEEIKEEEDCLQVKDLALDGKDLISLGMKPGREIGEMLAGLLELVLEDPAKNKREVLEQAVRKKRGEL</sequence>
<dbReference type="SUPFAM" id="SSF81301">
    <property type="entry name" value="Nucleotidyltransferase"/>
    <property type="match status" value="1"/>
</dbReference>
<dbReference type="InterPro" id="IPR032828">
    <property type="entry name" value="PolyA_RNA-bd"/>
</dbReference>
<evidence type="ECO:0000256" key="5">
    <source>
        <dbReference type="ARBA" id="ARBA00022723"/>
    </source>
</evidence>
<gene>
    <name evidence="13" type="primary">cca</name>
    <name evidence="13" type="ORF">ACLFYP115_02564</name>
</gene>
<organism evidence="13">
    <name type="scientific">Anaerostipes caccae</name>
    <dbReference type="NCBI Taxonomy" id="105841"/>
    <lineage>
        <taxon>Bacteria</taxon>
        <taxon>Bacillati</taxon>
        <taxon>Bacillota</taxon>
        <taxon>Clostridia</taxon>
        <taxon>Lachnospirales</taxon>
        <taxon>Lachnospiraceae</taxon>
        <taxon>Anaerostipes</taxon>
    </lineage>
</organism>
<evidence type="ECO:0000256" key="7">
    <source>
        <dbReference type="ARBA" id="ARBA00022842"/>
    </source>
</evidence>
<keyword evidence="5" id="KW-0479">Metal-binding</keyword>
<evidence type="ECO:0000259" key="12">
    <source>
        <dbReference type="Pfam" id="PF13735"/>
    </source>
</evidence>
<dbReference type="PANTHER" id="PTHR46173">
    <property type="entry name" value="CCA TRNA NUCLEOTIDYLTRANSFERASE 1, MITOCHONDRIAL"/>
    <property type="match status" value="1"/>
</dbReference>
<evidence type="ECO:0000256" key="9">
    <source>
        <dbReference type="RuleBase" id="RU003953"/>
    </source>
</evidence>
<dbReference type="NCBIfam" id="NF009814">
    <property type="entry name" value="PRK13299.1"/>
    <property type="match status" value="1"/>
</dbReference>
<dbReference type="InterPro" id="IPR043519">
    <property type="entry name" value="NT_sf"/>
</dbReference>
<accession>A0A6N2VIM6</accession>
<evidence type="ECO:0000256" key="8">
    <source>
        <dbReference type="ARBA" id="ARBA00022884"/>
    </source>
</evidence>
<evidence type="ECO:0000256" key="6">
    <source>
        <dbReference type="ARBA" id="ARBA00022741"/>
    </source>
</evidence>